<feature type="domain" description="RING-type" evidence="11">
    <location>
        <begin position="48"/>
        <end position="84"/>
    </location>
</feature>
<dbReference type="CDD" id="cd20335">
    <property type="entry name" value="BRcat_RBR"/>
    <property type="match status" value="1"/>
</dbReference>
<proteinExistence type="predicted"/>
<dbReference type="AlphaFoldDB" id="A0A5N7DFL8"/>
<evidence type="ECO:0000259" key="12">
    <source>
        <dbReference type="PROSITE" id="PS51873"/>
    </source>
</evidence>
<feature type="region of interest" description="Disordered" evidence="10">
    <location>
        <begin position="1"/>
        <end position="41"/>
    </location>
</feature>
<dbReference type="PROSITE" id="PS00518">
    <property type="entry name" value="ZF_RING_1"/>
    <property type="match status" value="1"/>
</dbReference>
<keyword evidence="7" id="KW-0833">Ubl conjugation pathway</keyword>
<keyword evidence="14" id="KW-1185">Reference proteome</keyword>
<keyword evidence="3" id="KW-0808">Transferase</keyword>
<dbReference type="InterPro" id="IPR044066">
    <property type="entry name" value="TRIAD_supradom"/>
</dbReference>
<dbReference type="GO" id="GO:0061630">
    <property type="term" value="F:ubiquitin protein ligase activity"/>
    <property type="evidence" value="ECO:0007669"/>
    <property type="project" value="UniProtKB-EC"/>
</dbReference>
<dbReference type="InterPro" id="IPR017907">
    <property type="entry name" value="Znf_RING_CS"/>
</dbReference>
<keyword evidence="8" id="KW-0862">Zinc</keyword>
<dbReference type="InterPro" id="IPR001841">
    <property type="entry name" value="Znf_RING"/>
</dbReference>
<reference evidence="13 14" key="1">
    <citation type="submission" date="2019-04" db="EMBL/GenBank/DDBJ databases">
        <authorList>
            <consortium name="DOE Joint Genome Institute"/>
            <person name="Mondo S."/>
            <person name="Kjaerbolling I."/>
            <person name="Vesth T."/>
            <person name="Frisvad J.C."/>
            <person name="Nybo J.L."/>
            <person name="Theobald S."/>
            <person name="Kildgaard S."/>
            <person name="Isbrandt T."/>
            <person name="Kuo A."/>
            <person name="Sato A."/>
            <person name="Lyhne E.K."/>
            <person name="Kogle M.E."/>
            <person name="Wiebenga A."/>
            <person name="Kun R.S."/>
            <person name="Lubbers R.J."/>
            <person name="Makela M.R."/>
            <person name="Barry K."/>
            <person name="Chovatia M."/>
            <person name="Clum A."/>
            <person name="Daum C."/>
            <person name="Haridas S."/>
            <person name="He G."/>
            <person name="LaButti K."/>
            <person name="Lipzen A."/>
            <person name="Riley R."/>
            <person name="Salamov A."/>
            <person name="Simmons B.A."/>
            <person name="Magnuson J.K."/>
            <person name="Henrissat B."/>
            <person name="Mortensen U.H."/>
            <person name="Larsen T.O."/>
            <person name="Devries R.P."/>
            <person name="Grigoriev I.V."/>
            <person name="Machida M."/>
            <person name="Baker S.E."/>
            <person name="Andersen M.R."/>
            <person name="Cantor M.N."/>
            <person name="Hua S.X."/>
        </authorList>
    </citation>
    <scope>NUCLEOTIDE SEQUENCE [LARGE SCALE GENOMIC DNA]</scope>
    <source>
        <strain evidence="13 14">CBS 119388</strain>
    </source>
</reference>
<evidence type="ECO:0000256" key="5">
    <source>
        <dbReference type="ARBA" id="ARBA00022737"/>
    </source>
</evidence>
<evidence type="ECO:0000256" key="2">
    <source>
        <dbReference type="ARBA" id="ARBA00012251"/>
    </source>
</evidence>
<evidence type="ECO:0000256" key="10">
    <source>
        <dbReference type="SAM" id="MobiDB-lite"/>
    </source>
</evidence>
<keyword evidence="6 9" id="KW-0863">Zinc-finger</keyword>
<protein>
    <recommendedName>
        <fullName evidence="2">RBR-type E3 ubiquitin transferase</fullName>
        <ecNumber evidence="2">2.3.2.31</ecNumber>
    </recommendedName>
</protein>
<dbReference type="GO" id="GO:0008270">
    <property type="term" value="F:zinc ion binding"/>
    <property type="evidence" value="ECO:0007669"/>
    <property type="project" value="UniProtKB-KW"/>
</dbReference>
<feature type="compositionally biased region" description="Polar residues" evidence="10">
    <location>
        <begin position="7"/>
        <end position="16"/>
    </location>
</feature>
<dbReference type="PANTHER" id="PTHR11685">
    <property type="entry name" value="RBR FAMILY RING FINGER AND IBR DOMAIN-CONTAINING"/>
    <property type="match status" value="1"/>
</dbReference>
<dbReference type="RefSeq" id="XP_031942519.1">
    <property type="nucleotide sequence ID" value="XM_032091539.1"/>
</dbReference>
<evidence type="ECO:0000256" key="4">
    <source>
        <dbReference type="ARBA" id="ARBA00022723"/>
    </source>
</evidence>
<dbReference type="Pfam" id="PF01485">
    <property type="entry name" value="IBR"/>
    <property type="match status" value="1"/>
</dbReference>
<sequence>MGFWQVLTRSKTQPKSSAPDEASSETRKTEPPAPKTKKKNPEKCFDECTACMSIVERSATLQPTCSHRYCRPCITRMFECSVNSSGCFLPPTCCRKVIPVWLVSGCLGEDMTKRLKERMAEYKDPRKTYCFNASCARYLAPSPRHDRSRACSYCLQSTCTSCKGPSHQGRCDSNVSTVRDNGTKEFLKLAKKEKWRNCPGCHRMVERYEGCQHL</sequence>
<evidence type="ECO:0000256" key="3">
    <source>
        <dbReference type="ARBA" id="ARBA00022679"/>
    </source>
</evidence>
<dbReference type="Proteomes" id="UP000325579">
    <property type="component" value="Unassembled WGS sequence"/>
</dbReference>
<evidence type="ECO:0000313" key="14">
    <source>
        <dbReference type="Proteomes" id="UP000325579"/>
    </source>
</evidence>
<keyword evidence="5" id="KW-0677">Repeat</keyword>
<organism evidence="13 14">
    <name type="scientific">Aspergillus pseudonomiae</name>
    <dbReference type="NCBI Taxonomy" id="1506151"/>
    <lineage>
        <taxon>Eukaryota</taxon>
        <taxon>Fungi</taxon>
        <taxon>Dikarya</taxon>
        <taxon>Ascomycota</taxon>
        <taxon>Pezizomycotina</taxon>
        <taxon>Eurotiomycetes</taxon>
        <taxon>Eurotiomycetidae</taxon>
        <taxon>Eurotiales</taxon>
        <taxon>Aspergillaceae</taxon>
        <taxon>Aspergillus</taxon>
        <taxon>Aspergillus subgen. Circumdati</taxon>
    </lineage>
</organism>
<dbReference type="GeneID" id="43676230"/>
<dbReference type="GO" id="GO:0016567">
    <property type="term" value="P:protein ubiquitination"/>
    <property type="evidence" value="ECO:0007669"/>
    <property type="project" value="InterPro"/>
</dbReference>
<name>A0A5N7DFL8_9EURO</name>
<evidence type="ECO:0000256" key="9">
    <source>
        <dbReference type="PROSITE-ProRule" id="PRU00175"/>
    </source>
</evidence>
<gene>
    <name evidence="13" type="ORF">BDV37DRAFT_99442</name>
</gene>
<keyword evidence="4" id="KW-0479">Metal-binding</keyword>
<dbReference type="PROSITE" id="PS51873">
    <property type="entry name" value="TRIAD"/>
    <property type="match status" value="1"/>
</dbReference>
<accession>A0A5N7DFL8</accession>
<evidence type="ECO:0000256" key="7">
    <source>
        <dbReference type="ARBA" id="ARBA00022786"/>
    </source>
</evidence>
<evidence type="ECO:0000313" key="13">
    <source>
        <dbReference type="EMBL" id="KAE8405200.1"/>
    </source>
</evidence>
<dbReference type="EC" id="2.3.2.31" evidence="2"/>
<dbReference type="PROSITE" id="PS50089">
    <property type="entry name" value="ZF_RING_2"/>
    <property type="match status" value="1"/>
</dbReference>
<evidence type="ECO:0000259" key="11">
    <source>
        <dbReference type="PROSITE" id="PS50089"/>
    </source>
</evidence>
<evidence type="ECO:0000256" key="8">
    <source>
        <dbReference type="ARBA" id="ARBA00022833"/>
    </source>
</evidence>
<evidence type="ECO:0000256" key="6">
    <source>
        <dbReference type="ARBA" id="ARBA00022771"/>
    </source>
</evidence>
<dbReference type="EMBL" id="ML736762">
    <property type="protein sequence ID" value="KAE8405200.1"/>
    <property type="molecule type" value="Genomic_DNA"/>
</dbReference>
<feature type="domain" description="RING-type" evidence="12">
    <location>
        <begin position="44"/>
        <end position="214"/>
    </location>
</feature>
<comment type="catalytic activity">
    <reaction evidence="1">
        <text>[E2 ubiquitin-conjugating enzyme]-S-ubiquitinyl-L-cysteine + [acceptor protein]-L-lysine = [E2 ubiquitin-conjugating enzyme]-L-cysteine + [acceptor protein]-N(6)-ubiquitinyl-L-lysine.</text>
        <dbReference type="EC" id="2.3.2.31"/>
    </reaction>
</comment>
<dbReference type="InterPro" id="IPR031127">
    <property type="entry name" value="E3_UB_ligase_RBR"/>
</dbReference>
<evidence type="ECO:0000256" key="1">
    <source>
        <dbReference type="ARBA" id="ARBA00001798"/>
    </source>
</evidence>
<dbReference type="OrthoDB" id="9977870at2759"/>
<dbReference type="InterPro" id="IPR002867">
    <property type="entry name" value="IBR_dom"/>
</dbReference>